<reference evidence="1 2" key="1">
    <citation type="submission" date="2015-07" db="EMBL/GenBank/DDBJ databases">
        <title>The genome of Habropoda laboriosa.</title>
        <authorList>
            <person name="Pan H."/>
            <person name="Kapheim K."/>
        </authorList>
    </citation>
    <scope>NUCLEOTIDE SEQUENCE [LARGE SCALE GENOMIC DNA]</scope>
    <source>
        <strain evidence="1">0110345459</strain>
    </source>
</reference>
<dbReference type="PANTHER" id="PTHR46060">
    <property type="entry name" value="MARINER MOS1 TRANSPOSASE-LIKE PROTEIN"/>
    <property type="match status" value="1"/>
</dbReference>
<dbReference type="InterPro" id="IPR036397">
    <property type="entry name" value="RNaseH_sf"/>
</dbReference>
<keyword evidence="1" id="KW-0489">Methyltransferase</keyword>
<protein>
    <submittedName>
        <fullName evidence="1">Histone-lysine N-methyltransferase SETMAR</fullName>
    </submittedName>
</protein>
<organism evidence="1 2">
    <name type="scientific">Habropoda laboriosa</name>
    <dbReference type="NCBI Taxonomy" id="597456"/>
    <lineage>
        <taxon>Eukaryota</taxon>
        <taxon>Metazoa</taxon>
        <taxon>Ecdysozoa</taxon>
        <taxon>Arthropoda</taxon>
        <taxon>Hexapoda</taxon>
        <taxon>Insecta</taxon>
        <taxon>Pterygota</taxon>
        <taxon>Neoptera</taxon>
        <taxon>Endopterygota</taxon>
        <taxon>Hymenoptera</taxon>
        <taxon>Apocrita</taxon>
        <taxon>Aculeata</taxon>
        <taxon>Apoidea</taxon>
        <taxon>Anthophila</taxon>
        <taxon>Apidae</taxon>
        <taxon>Habropoda</taxon>
    </lineage>
</organism>
<dbReference type="Proteomes" id="UP000053825">
    <property type="component" value="Unassembled WGS sequence"/>
</dbReference>
<dbReference type="AlphaFoldDB" id="A0A0L7QRP5"/>
<name>A0A0L7QRP5_9HYME</name>
<dbReference type="InterPro" id="IPR052709">
    <property type="entry name" value="Transposase-MT_Hybrid"/>
</dbReference>
<dbReference type="GO" id="GO:0008168">
    <property type="term" value="F:methyltransferase activity"/>
    <property type="evidence" value="ECO:0007669"/>
    <property type="project" value="UniProtKB-KW"/>
</dbReference>
<dbReference type="GO" id="GO:0003676">
    <property type="term" value="F:nucleic acid binding"/>
    <property type="evidence" value="ECO:0007669"/>
    <property type="project" value="InterPro"/>
</dbReference>
<proteinExistence type="predicted"/>
<dbReference type="EMBL" id="KQ414778">
    <property type="protein sequence ID" value="KOC61219.1"/>
    <property type="molecule type" value="Genomic_DNA"/>
</dbReference>
<dbReference type="Gene3D" id="3.30.420.10">
    <property type="entry name" value="Ribonuclease H-like superfamily/Ribonuclease H"/>
    <property type="match status" value="1"/>
</dbReference>
<gene>
    <name evidence="1" type="ORF">WH47_06705</name>
</gene>
<evidence type="ECO:0000313" key="1">
    <source>
        <dbReference type="EMBL" id="KOC61219.1"/>
    </source>
</evidence>
<dbReference type="PANTHER" id="PTHR46060:SF3">
    <property type="entry name" value="PROTEIN GVQW3"/>
    <property type="match status" value="1"/>
</dbReference>
<keyword evidence="1" id="KW-0808">Transferase</keyword>
<dbReference type="STRING" id="597456.A0A0L7QRP5"/>
<keyword evidence="2" id="KW-1185">Reference proteome</keyword>
<dbReference type="GO" id="GO:0032259">
    <property type="term" value="P:methylation"/>
    <property type="evidence" value="ECO:0007669"/>
    <property type="project" value="UniProtKB-KW"/>
</dbReference>
<accession>A0A0L7QRP5</accession>
<sequence length="107" mass="12595">MLPVRAVTERHCSNLLHDNARQHVKSTIVQKLHQQAIEVLPDPPYSSDLSPTNFHCFRSLDNFLTQKRFRKQKDTEKAFQQFLSLRDFGFLYTYPTRISVRQILGPH</sequence>
<evidence type="ECO:0000313" key="2">
    <source>
        <dbReference type="Proteomes" id="UP000053825"/>
    </source>
</evidence>